<dbReference type="PANTHER" id="PTHR43133">
    <property type="entry name" value="RNA POLYMERASE ECF-TYPE SIGMA FACTO"/>
    <property type="match status" value="1"/>
</dbReference>
<evidence type="ECO:0000256" key="4">
    <source>
        <dbReference type="ARBA" id="ARBA00023163"/>
    </source>
</evidence>
<dbReference type="InterPro" id="IPR039425">
    <property type="entry name" value="RNA_pol_sigma-70-like"/>
</dbReference>
<evidence type="ECO:0000259" key="5">
    <source>
        <dbReference type="Pfam" id="PF08281"/>
    </source>
</evidence>
<dbReference type="GO" id="GO:0016987">
    <property type="term" value="F:sigma factor activity"/>
    <property type="evidence" value="ECO:0007669"/>
    <property type="project" value="UniProtKB-KW"/>
</dbReference>
<keyword evidence="3" id="KW-0731">Sigma factor</keyword>
<sequence>MKDNLTKSEHVELWNSFRDGSMSAFSQLYDNFSDDLYRYGYNLVRNQQLVEDCLHGLFLHLHERKESLGSTDNIRFYLYKAMRRRLFDSVTHLNRFDSQECHFAQATFVVPPHESELIDCELRTQQNILLDAVLNNLPKRQRQILCLIYFKGLSYPQAAEVMNISMKSVYNTLNIAISTLRMQAKVTFERNGAFLC</sequence>
<comment type="similarity">
    <text evidence="1">Belongs to the sigma-70 factor family. ECF subfamily.</text>
</comment>
<dbReference type="Gene3D" id="1.10.1740.10">
    <property type="match status" value="1"/>
</dbReference>
<dbReference type="InterPro" id="IPR014284">
    <property type="entry name" value="RNA_pol_sigma-70_dom"/>
</dbReference>
<keyword evidence="2" id="KW-0805">Transcription regulation</keyword>
<dbReference type="InterPro" id="IPR013324">
    <property type="entry name" value="RNA_pol_sigma_r3/r4-like"/>
</dbReference>
<feature type="domain" description="RNA polymerase sigma factor 70 region 4 type 2" evidence="5">
    <location>
        <begin position="129"/>
        <end position="173"/>
    </location>
</feature>
<organism evidence="6 7">
    <name type="scientific">Arundinibacter roseus</name>
    <dbReference type="NCBI Taxonomy" id="2070510"/>
    <lineage>
        <taxon>Bacteria</taxon>
        <taxon>Pseudomonadati</taxon>
        <taxon>Bacteroidota</taxon>
        <taxon>Cytophagia</taxon>
        <taxon>Cytophagales</taxon>
        <taxon>Spirosomataceae</taxon>
        <taxon>Arundinibacter</taxon>
    </lineage>
</organism>
<dbReference type="Proteomes" id="UP000295706">
    <property type="component" value="Unassembled WGS sequence"/>
</dbReference>
<dbReference type="InterPro" id="IPR036388">
    <property type="entry name" value="WH-like_DNA-bd_sf"/>
</dbReference>
<keyword evidence="4" id="KW-0804">Transcription</keyword>
<dbReference type="GO" id="GO:0006352">
    <property type="term" value="P:DNA-templated transcription initiation"/>
    <property type="evidence" value="ECO:0007669"/>
    <property type="project" value="InterPro"/>
</dbReference>
<protein>
    <submittedName>
        <fullName evidence="6">Sigma-70 family RNA polymerase sigma factor</fullName>
    </submittedName>
</protein>
<comment type="caution">
    <text evidence="6">The sequence shown here is derived from an EMBL/GenBank/DDBJ whole genome shotgun (WGS) entry which is preliminary data.</text>
</comment>
<reference evidence="6 7" key="1">
    <citation type="submission" date="2019-02" db="EMBL/GenBank/DDBJ databases">
        <title>Arundinibacter roseus gen. nov., sp. nov., a new member of the family Cytophagaceae.</title>
        <authorList>
            <person name="Szuroczki S."/>
            <person name="Khayer B."/>
            <person name="Sproer C."/>
            <person name="Toumi M."/>
            <person name="Szabo A."/>
            <person name="Felfoldi T."/>
            <person name="Schumann P."/>
            <person name="Toth E."/>
        </authorList>
    </citation>
    <scope>NUCLEOTIDE SEQUENCE [LARGE SCALE GENOMIC DNA]</scope>
    <source>
        <strain evidence="6 7">DMA-k-7a</strain>
    </source>
</reference>
<dbReference type="SUPFAM" id="SSF88946">
    <property type="entry name" value="Sigma2 domain of RNA polymerase sigma factors"/>
    <property type="match status" value="1"/>
</dbReference>
<name>A0A4R4KHB6_9BACT</name>
<accession>A0A4R4KHB6</accession>
<dbReference type="Pfam" id="PF08281">
    <property type="entry name" value="Sigma70_r4_2"/>
    <property type="match status" value="1"/>
</dbReference>
<dbReference type="Gene3D" id="1.10.10.10">
    <property type="entry name" value="Winged helix-like DNA-binding domain superfamily/Winged helix DNA-binding domain"/>
    <property type="match status" value="1"/>
</dbReference>
<dbReference type="InterPro" id="IPR013325">
    <property type="entry name" value="RNA_pol_sigma_r2"/>
</dbReference>
<dbReference type="SUPFAM" id="SSF88659">
    <property type="entry name" value="Sigma3 and sigma4 domains of RNA polymerase sigma factors"/>
    <property type="match status" value="1"/>
</dbReference>
<evidence type="ECO:0000256" key="3">
    <source>
        <dbReference type="ARBA" id="ARBA00023082"/>
    </source>
</evidence>
<keyword evidence="7" id="KW-1185">Reference proteome</keyword>
<dbReference type="OrthoDB" id="949712at2"/>
<evidence type="ECO:0000313" key="6">
    <source>
        <dbReference type="EMBL" id="TDB67490.1"/>
    </source>
</evidence>
<dbReference type="CDD" id="cd06171">
    <property type="entry name" value="Sigma70_r4"/>
    <property type="match status" value="1"/>
</dbReference>
<dbReference type="RefSeq" id="WP_132115531.1">
    <property type="nucleotide sequence ID" value="NZ_SMJU01000003.1"/>
</dbReference>
<dbReference type="PANTHER" id="PTHR43133:SF46">
    <property type="entry name" value="RNA POLYMERASE SIGMA-70 FACTOR ECF SUBFAMILY"/>
    <property type="match status" value="1"/>
</dbReference>
<proteinExistence type="inferred from homology"/>
<dbReference type="InterPro" id="IPR013249">
    <property type="entry name" value="RNA_pol_sigma70_r4_t2"/>
</dbReference>
<evidence type="ECO:0000256" key="2">
    <source>
        <dbReference type="ARBA" id="ARBA00023015"/>
    </source>
</evidence>
<evidence type="ECO:0000313" key="7">
    <source>
        <dbReference type="Proteomes" id="UP000295706"/>
    </source>
</evidence>
<dbReference type="GO" id="GO:0003677">
    <property type="term" value="F:DNA binding"/>
    <property type="evidence" value="ECO:0007669"/>
    <property type="project" value="InterPro"/>
</dbReference>
<dbReference type="NCBIfam" id="TIGR02937">
    <property type="entry name" value="sigma70-ECF"/>
    <property type="match status" value="1"/>
</dbReference>
<gene>
    <name evidence="6" type="ORF">EZE20_05960</name>
</gene>
<dbReference type="AlphaFoldDB" id="A0A4R4KHB6"/>
<evidence type="ECO:0000256" key="1">
    <source>
        <dbReference type="ARBA" id="ARBA00010641"/>
    </source>
</evidence>
<dbReference type="EMBL" id="SMJU01000003">
    <property type="protein sequence ID" value="TDB67490.1"/>
    <property type="molecule type" value="Genomic_DNA"/>
</dbReference>